<keyword evidence="3" id="KW-1133">Transmembrane helix</keyword>
<evidence type="ECO:0000256" key="2">
    <source>
        <dbReference type="ARBA" id="ARBA00022737"/>
    </source>
</evidence>
<dbReference type="Pfam" id="PF12799">
    <property type="entry name" value="LRR_4"/>
    <property type="match status" value="1"/>
</dbReference>
<dbReference type="SUPFAM" id="SSF52058">
    <property type="entry name" value="L domain-like"/>
    <property type="match status" value="1"/>
</dbReference>
<evidence type="ECO:0008006" key="6">
    <source>
        <dbReference type="Google" id="ProtNLM"/>
    </source>
</evidence>
<evidence type="ECO:0000313" key="4">
    <source>
        <dbReference type="EMBL" id="OXA89234.1"/>
    </source>
</evidence>
<proteinExistence type="predicted"/>
<dbReference type="PANTHER" id="PTHR47566:SF1">
    <property type="entry name" value="PROTEIN NUD1"/>
    <property type="match status" value="1"/>
</dbReference>
<dbReference type="PANTHER" id="PTHR47566">
    <property type="match status" value="1"/>
</dbReference>
<dbReference type="EMBL" id="MUGX01000009">
    <property type="protein sequence ID" value="OXA89234.1"/>
    <property type="molecule type" value="Genomic_DNA"/>
</dbReference>
<keyword evidence="5" id="KW-1185">Reference proteome</keyword>
<dbReference type="PROSITE" id="PS51257">
    <property type="entry name" value="PROKAR_LIPOPROTEIN"/>
    <property type="match status" value="1"/>
</dbReference>
<keyword evidence="2" id="KW-0677">Repeat</keyword>
<organism evidence="4 5">
    <name type="scientific">Flavobacterium hibernum</name>
    <dbReference type="NCBI Taxonomy" id="37752"/>
    <lineage>
        <taxon>Bacteria</taxon>
        <taxon>Pseudomonadati</taxon>
        <taxon>Bacteroidota</taxon>
        <taxon>Flavobacteriia</taxon>
        <taxon>Flavobacteriales</taxon>
        <taxon>Flavobacteriaceae</taxon>
        <taxon>Flavobacterium</taxon>
    </lineage>
</organism>
<dbReference type="Proteomes" id="UP000198302">
    <property type="component" value="Unassembled WGS sequence"/>
</dbReference>
<keyword evidence="3" id="KW-0472">Membrane</keyword>
<dbReference type="RefSeq" id="WP_052480148.1">
    <property type="nucleotide sequence ID" value="NZ_JPRK01000009.1"/>
</dbReference>
<evidence type="ECO:0000313" key="5">
    <source>
        <dbReference type="Proteomes" id="UP000198302"/>
    </source>
</evidence>
<evidence type="ECO:0000256" key="3">
    <source>
        <dbReference type="SAM" id="Phobius"/>
    </source>
</evidence>
<dbReference type="InterPro" id="IPR052574">
    <property type="entry name" value="CDIRP"/>
</dbReference>
<gene>
    <name evidence="4" type="ORF">B0A73_06555</name>
</gene>
<dbReference type="Gene3D" id="3.80.10.10">
    <property type="entry name" value="Ribonuclease Inhibitor"/>
    <property type="match status" value="1"/>
</dbReference>
<dbReference type="InterPro" id="IPR032675">
    <property type="entry name" value="LRR_dom_sf"/>
</dbReference>
<sequence length="269" mass="31017">MVKNIFTAQKKKKVLMRIIIFFVMLIITNISYSCFKKNDPSPVYAEIPDANFKAYLKTIVPLAFTPDGKFISNHSSVVSYNELMSINRKDIISLSGIQYFTSLTGVHCSDNKLVTIDLSKNVALTKLDCSYNKLTKLDLSKNVNLKRLECYNNKISSIDLSKNLNLEWLNFDRNQLIKLDVSNNRELKRLYCSFNHIIILDVSKNLNLYILECFRNDLTTLVVSKETIFLNLYIDNSIKCCHPSIKAFKDRGGNLFDQYFQEIAPFICE</sequence>
<evidence type="ECO:0000256" key="1">
    <source>
        <dbReference type="ARBA" id="ARBA00022614"/>
    </source>
</evidence>
<protein>
    <recommendedName>
        <fullName evidence="6">Internalin</fullName>
    </recommendedName>
</protein>
<accession>A0ABX4C863</accession>
<keyword evidence="3" id="KW-0812">Transmembrane</keyword>
<feature type="transmembrane region" description="Helical" evidence="3">
    <location>
        <begin position="14"/>
        <end position="32"/>
    </location>
</feature>
<comment type="caution">
    <text evidence="4">The sequence shown here is derived from an EMBL/GenBank/DDBJ whole genome shotgun (WGS) entry which is preliminary data.</text>
</comment>
<name>A0ABX4C863_9FLAO</name>
<reference evidence="4 5" key="1">
    <citation type="submission" date="2016-11" db="EMBL/GenBank/DDBJ databases">
        <title>Whole genomes of Flavobacteriaceae.</title>
        <authorList>
            <person name="Stine C."/>
            <person name="Li C."/>
            <person name="Tadesse D."/>
        </authorList>
    </citation>
    <scope>NUCLEOTIDE SEQUENCE [LARGE SCALE GENOMIC DNA]</scope>
    <source>
        <strain evidence="4 5">ATCC 51468</strain>
    </source>
</reference>
<dbReference type="InterPro" id="IPR025875">
    <property type="entry name" value="Leu-rich_rpt_4"/>
</dbReference>
<keyword evidence="1" id="KW-0433">Leucine-rich repeat</keyword>